<feature type="domain" description="Galactosyltransferase C-terminal" evidence="3">
    <location>
        <begin position="164"/>
        <end position="205"/>
    </location>
</feature>
<protein>
    <submittedName>
        <fullName evidence="4">Glycosyltransferase family 2 protein</fullName>
        <ecNumber evidence="4">2.4.-.-</ecNumber>
    </submittedName>
</protein>
<name>A0ABW7MSV2_9FLAO</name>
<dbReference type="InterPro" id="IPR001173">
    <property type="entry name" value="Glyco_trans_2-like"/>
</dbReference>
<evidence type="ECO:0000259" key="3">
    <source>
        <dbReference type="Pfam" id="PF02709"/>
    </source>
</evidence>
<organism evidence="4 5">
    <name type="scientific">Gaetbulibacter aquiaggeris</name>
    <dbReference type="NCBI Taxonomy" id="1735373"/>
    <lineage>
        <taxon>Bacteria</taxon>
        <taxon>Pseudomonadati</taxon>
        <taxon>Bacteroidota</taxon>
        <taxon>Flavobacteriia</taxon>
        <taxon>Flavobacteriales</taxon>
        <taxon>Flavobacteriaceae</taxon>
        <taxon>Gaetbulibacter</taxon>
    </lineage>
</organism>
<dbReference type="PANTHER" id="PTHR43179:SF7">
    <property type="entry name" value="RHAMNOSYLTRANSFERASE WBBL"/>
    <property type="match status" value="1"/>
</dbReference>
<dbReference type="RefSeq" id="WP_395438874.1">
    <property type="nucleotide sequence ID" value="NZ_JBAWKC010000004.1"/>
</dbReference>
<accession>A0ABW7MSV2</accession>
<sequence length="301" mass="34864">MNSTTIIIVTFNAMSWIDHCLKSCGNYPIIVVDNASTDATFAYIQATYPNVIILPQTENLGFGQGNNVGITYALKQGAEHVFLLNQDAYLQINCLNVLIKKQQEYPQYGVLSPVHLNGKGDALDYNFKNFVKRSKGFLIDSLFLKNNLSPEIVDIDFVNAASWLISKECLKKVGGFNPYFFQYGEDRDFVNRVLFHKCKLGIVSNVYVKHDRNQSDSKKKKEMIDRLLLEIKLFDLNDNFSFDQLIQKHKKAILKSLIKFRFKEFNNCCKLYVYFRQKKTVINHYKNSLKSQKEFLFIELL</sequence>
<dbReference type="SUPFAM" id="SSF53448">
    <property type="entry name" value="Nucleotide-diphospho-sugar transferases"/>
    <property type="match status" value="1"/>
</dbReference>
<dbReference type="GO" id="GO:0016757">
    <property type="term" value="F:glycosyltransferase activity"/>
    <property type="evidence" value="ECO:0007669"/>
    <property type="project" value="UniProtKB-KW"/>
</dbReference>
<dbReference type="Proteomes" id="UP001610104">
    <property type="component" value="Unassembled WGS sequence"/>
</dbReference>
<evidence type="ECO:0000259" key="2">
    <source>
        <dbReference type="Pfam" id="PF00535"/>
    </source>
</evidence>
<evidence type="ECO:0000313" key="5">
    <source>
        <dbReference type="Proteomes" id="UP001610104"/>
    </source>
</evidence>
<dbReference type="InterPro" id="IPR029044">
    <property type="entry name" value="Nucleotide-diphossugar_trans"/>
</dbReference>
<feature type="domain" description="Glycosyltransferase 2-like" evidence="2">
    <location>
        <begin position="5"/>
        <end position="132"/>
    </location>
</feature>
<proteinExistence type="predicted"/>
<dbReference type="Pfam" id="PF00535">
    <property type="entry name" value="Glycos_transf_2"/>
    <property type="match status" value="1"/>
</dbReference>
<dbReference type="Gene3D" id="3.90.550.10">
    <property type="entry name" value="Spore Coat Polysaccharide Biosynthesis Protein SpsA, Chain A"/>
    <property type="match status" value="1"/>
</dbReference>
<dbReference type="Pfam" id="PF02709">
    <property type="entry name" value="Glyco_transf_7C"/>
    <property type="match status" value="1"/>
</dbReference>
<evidence type="ECO:0000256" key="1">
    <source>
        <dbReference type="ARBA" id="ARBA00022679"/>
    </source>
</evidence>
<keyword evidence="4" id="KW-0328">Glycosyltransferase</keyword>
<comment type="caution">
    <text evidence="4">The sequence shown here is derived from an EMBL/GenBank/DDBJ whole genome shotgun (WGS) entry which is preliminary data.</text>
</comment>
<dbReference type="PANTHER" id="PTHR43179">
    <property type="entry name" value="RHAMNOSYLTRANSFERASE WBBL"/>
    <property type="match status" value="1"/>
</dbReference>
<dbReference type="EC" id="2.4.-.-" evidence="4"/>
<evidence type="ECO:0000313" key="4">
    <source>
        <dbReference type="EMBL" id="MFH6769650.1"/>
    </source>
</evidence>
<reference evidence="4 5" key="1">
    <citation type="submission" date="2024-02" db="EMBL/GenBank/DDBJ databases">
        <title>A Gaetbulibacter species isolated from tidal flats and genomic insights of their niches.</title>
        <authorList>
            <person name="Ye Y."/>
        </authorList>
    </citation>
    <scope>NUCLEOTIDE SEQUENCE [LARGE SCALE GENOMIC DNA]</scope>
    <source>
        <strain evidence="4 5">KEM-8</strain>
    </source>
</reference>
<gene>
    <name evidence="4" type="ORF">V8G56_12935</name>
</gene>
<keyword evidence="5" id="KW-1185">Reference proteome</keyword>
<dbReference type="EMBL" id="JBAWKC010000004">
    <property type="protein sequence ID" value="MFH6769650.1"/>
    <property type="molecule type" value="Genomic_DNA"/>
</dbReference>
<keyword evidence="1 4" id="KW-0808">Transferase</keyword>
<dbReference type="InterPro" id="IPR027791">
    <property type="entry name" value="Galactosyl_T_C"/>
</dbReference>